<dbReference type="NCBIfam" id="TIGR01730">
    <property type="entry name" value="RND_mfp"/>
    <property type="match status" value="1"/>
</dbReference>
<organism evidence="11 12">
    <name type="scientific">Acidocella aromatica</name>
    <dbReference type="NCBI Taxonomy" id="1303579"/>
    <lineage>
        <taxon>Bacteria</taxon>
        <taxon>Pseudomonadati</taxon>
        <taxon>Pseudomonadota</taxon>
        <taxon>Alphaproteobacteria</taxon>
        <taxon>Acetobacterales</taxon>
        <taxon>Acidocellaceae</taxon>
        <taxon>Acidocella</taxon>
    </lineage>
</organism>
<evidence type="ECO:0000259" key="8">
    <source>
        <dbReference type="Pfam" id="PF25917"/>
    </source>
</evidence>
<evidence type="ECO:0000259" key="7">
    <source>
        <dbReference type="Pfam" id="PF25876"/>
    </source>
</evidence>
<keyword evidence="6" id="KW-0472">Membrane</keyword>
<dbReference type="GO" id="GO:0030313">
    <property type="term" value="C:cell envelope"/>
    <property type="evidence" value="ECO:0007669"/>
    <property type="project" value="UniProtKB-SubCell"/>
</dbReference>
<dbReference type="InterPro" id="IPR006143">
    <property type="entry name" value="RND_pump_MFP"/>
</dbReference>
<dbReference type="PANTHER" id="PTHR30469:SF12">
    <property type="entry name" value="MULTIDRUG RESISTANCE PROTEIN MDTA"/>
    <property type="match status" value="1"/>
</dbReference>
<dbReference type="RefSeq" id="WP_343062168.1">
    <property type="nucleotide sequence ID" value="NZ_JACHFJ010000001.1"/>
</dbReference>
<evidence type="ECO:0000256" key="1">
    <source>
        <dbReference type="ARBA" id="ARBA00004236"/>
    </source>
</evidence>
<dbReference type="Pfam" id="PF25876">
    <property type="entry name" value="HH_MFP_RND"/>
    <property type="match status" value="1"/>
</dbReference>
<keyword evidence="3" id="KW-0813">Transport</keyword>
<evidence type="ECO:0000256" key="6">
    <source>
        <dbReference type="ARBA" id="ARBA00023136"/>
    </source>
</evidence>
<keyword evidence="4" id="KW-1003">Cell membrane</keyword>
<feature type="domain" description="Multidrug resistance protein MdtA-like alpha-helical hairpin" evidence="7">
    <location>
        <begin position="94"/>
        <end position="163"/>
    </location>
</feature>
<comment type="similarity">
    <text evidence="2">Belongs to the membrane fusion protein (MFP) (TC 8.A.1) family.</text>
</comment>
<dbReference type="Pfam" id="PF25944">
    <property type="entry name" value="Beta-barrel_RND"/>
    <property type="match status" value="1"/>
</dbReference>
<dbReference type="InterPro" id="IPR058626">
    <property type="entry name" value="MdtA-like_b-barrel"/>
</dbReference>
<comment type="caution">
    <text evidence="11">The sequence shown here is derived from an EMBL/GenBank/DDBJ whole genome shotgun (WGS) entry which is preliminary data.</text>
</comment>
<dbReference type="Gene3D" id="2.40.420.20">
    <property type="match status" value="1"/>
</dbReference>
<evidence type="ECO:0000313" key="11">
    <source>
        <dbReference type="EMBL" id="MBB5371807.1"/>
    </source>
</evidence>
<feature type="domain" description="Multidrug resistance protein MdtA-like barrel-sandwich hybrid" evidence="8">
    <location>
        <begin position="55"/>
        <end position="197"/>
    </location>
</feature>
<evidence type="ECO:0000313" key="12">
    <source>
        <dbReference type="Proteomes" id="UP000553706"/>
    </source>
</evidence>
<reference evidence="11 12" key="1">
    <citation type="submission" date="2020-08" db="EMBL/GenBank/DDBJ databases">
        <title>Genomic Encyclopedia of Type Strains, Phase IV (KMG-IV): sequencing the most valuable type-strain genomes for metagenomic binning, comparative biology and taxonomic classification.</title>
        <authorList>
            <person name="Goeker M."/>
        </authorList>
    </citation>
    <scope>NUCLEOTIDE SEQUENCE [LARGE SCALE GENOMIC DNA]</scope>
    <source>
        <strain evidence="11 12">DSM 27026</strain>
    </source>
</reference>
<dbReference type="AlphaFoldDB" id="A0A840VAF3"/>
<dbReference type="InterPro" id="IPR058625">
    <property type="entry name" value="MdtA-like_BSH"/>
</dbReference>
<dbReference type="SUPFAM" id="SSF111369">
    <property type="entry name" value="HlyD-like secretion proteins"/>
    <property type="match status" value="1"/>
</dbReference>
<comment type="subcellular location">
    <subcellularLocation>
        <location evidence="1">Cell membrane</location>
    </subcellularLocation>
</comment>
<feature type="domain" description="Multidrug resistance protein MdtA-like beta-barrel" evidence="9">
    <location>
        <begin position="201"/>
        <end position="284"/>
    </location>
</feature>
<accession>A0A840VAF3</accession>
<dbReference type="InterPro" id="IPR058624">
    <property type="entry name" value="MdtA-like_HH"/>
</dbReference>
<sequence length="383" mass="39924">MALALILGLFVWWRHSGTAPQAHGGGGVAVGVAKAVSGSMPEVLDELGTVTPITTVTVLPQISGYITQVAFTEGQSVTAGQFLVQIDPRPYQIQLEQYQAALAKDSAALAQARSDLARYQKLAAQDSISAQQVADQQFLVAQDEAATKSDQANIDSAKLDLVYCHITSPITGRVGLRLVDIGNYVTSGSSTGLAVVTSISPTTVIFSVSQTDLAPVLTRLGQGAQLPATAYSSDDTTKLEDGTLSAVDSQIDTSTGMVKLRADFPNADGALFPNEFVNVHLLVNTLQNATLVPTQAVQTGAPGTYVYLVQPDNTVRVQPVTTGPTDGTNTVITKGLSAGDVVVTDGVDRLSDGMKVQVANTTAVASADSPAAQRHRHHTAAAQ</sequence>
<evidence type="ECO:0000256" key="4">
    <source>
        <dbReference type="ARBA" id="ARBA00022475"/>
    </source>
</evidence>
<dbReference type="Gene3D" id="2.40.30.170">
    <property type="match status" value="1"/>
</dbReference>
<dbReference type="Pfam" id="PF25917">
    <property type="entry name" value="BSH_RND"/>
    <property type="match status" value="1"/>
</dbReference>
<keyword evidence="12" id="KW-1185">Reference proteome</keyword>
<keyword evidence="5" id="KW-0997">Cell inner membrane</keyword>
<dbReference type="PANTHER" id="PTHR30469">
    <property type="entry name" value="MULTIDRUG RESISTANCE PROTEIN MDTA"/>
    <property type="match status" value="1"/>
</dbReference>
<evidence type="ECO:0000256" key="5">
    <source>
        <dbReference type="ARBA" id="ARBA00022519"/>
    </source>
</evidence>
<feature type="domain" description="Multidrug resistance protein MdtA-like C-terminal permuted SH3" evidence="10">
    <location>
        <begin position="288"/>
        <end position="349"/>
    </location>
</feature>
<evidence type="ECO:0000259" key="10">
    <source>
        <dbReference type="Pfam" id="PF25967"/>
    </source>
</evidence>
<dbReference type="InterPro" id="IPR058627">
    <property type="entry name" value="MdtA-like_C"/>
</dbReference>
<dbReference type="Gene3D" id="1.10.287.470">
    <property type="entry name" value="Helix hairpin bin"/>
    <property type="match status" value="1"/>
</dbReference>
<gene>
    <name evidence="11" type="ORF">HNP71_000031</name>
</gene>
<dbReference type="FunFam" id="2.40.420.20:FF:000001">
    <property type="entry name" value="Efflux RND transporter periplasmic adaptor subunit"/>
    <property type="match status" value="1"/>
</dbReference>
<protein>
    <submittedName>
        <fullName evidence="11">Multidrug efflux system membrane fusion protein</fullName>
    </submittedName>
</protein>
<name>A0A840VAF3_9PROT</name>
<evidence type="ECO:0000256" key="3">
    <source>
        <dbReference type="ARBA" id="ARBA00022448"/>
    </source>
</evidence>
<proteinExistence type="inferred from homology"/>
<evidence type="ECO:0000259" key="9">
    <source>
        <dbReference type="Pfam" id="PF25944"/>
    </source>
</evidence>
<dbReference type="EMBL" id="JACHFJ010000001">
    <property type="protein sequence ID" value="MBB5371807.1"/>
    <property type="molecule type" value="Genomic_DNA"/>
</dbReference>
<dbReference type="GO" id="GO:0015562">
    <property type="term" value="F:efflux transmembrane transporter activity"/>
    <property type="evidence" value="ECO:0007669"/>
    <property type="project" value="TreeGrafter"/>
</dbReference>
<dbReference type="GO" id="GO:1990281">
    <property type="term" value="C:efflux pump complex"/>
    <property type="evidence" value="ECO:0007669"/>
    <property type="project" value="TreeGrafter"/>
</dbReference>
<dbReference type="Pfam" id="PF25967">
    <property type="entry name" value="RND-MFP_C"/>
    <property type="match status" value="1"/>
</dbReference>
<dbReference type="Proteomes" id="UP000553706">
    <property type="component" value="Unassembled WGS sequence"/>
</dbReference>
<evidence type="ECO:0000256" key="2">
    <source>
        <dbReference type="ARBA" id="ARBA00009477"/>
    </source>
</evidence>
<dbReference type="Gene3D" id="2.40.50.100">
    <property type="match status" value="1"/>
</dbReference>